<keyword evidence="1" id="KW-0175">Coiled coil</keyword>
<dbReference type="AlphaFoldDB" id="E5BGJ7"/>
<evidence type="ECO:0000313" key="3">
    <source>
        <dbReference type="Proteomes" id="UP000002975"/>
    </source>
</evidence>
<organism evidence="2 3">
    <name type="scientific">Fusobacterium gonidiaformans 3-1-5R</name>
    <dbReference type="NCBI Taxonomy" id="469605"/>
    <lineage>
        <taxon>Bacteria</taxon>
        <taxon>Fusobacteriati</taxon>
        <taxon>Fusobacteriota</taxon>
        <taxon>Fusobacteriia</taxon>
        <taxon>Fusobacteriales</taxon>
        <taxon>Fusobacteriaceae</taxon>
        <taxon>Fusobacterium</taxon>
    </lineage>
</organism>
<sequence>MKSKYSIEDRFLFKRKEDIVAGRKVREEMKQLESIKTKLQGEIEGLKTQKSNISKEISLKQAHIQKITEKIKTLSQGAGNEIIISEHAILRYIERVLQIPLEEIEQKIVSSTLKEQIKMLGDGSYPLENGKYRIVVKDNVVVTILGDDMVEL</sequence>
<dbReference type="Proteomes" id="UP000002975">
    <property type="component" value="Unassembled WGS sequence"/>
</dbReference>
<name>E5BGJ7_9FUSO</name>
<gene>
    <name evidence="2" type="ORF">FSBG_01117</name>
</gene>
<accession>E5BGJ7</accession>
<feature type="coiled-coil region" evidence="1">
    <location>
        <begin position="22"/>
        <end position="56"/>
    </location>
</feature>
<keyword evidence="3" id="KW-1185">Reference proteome</keyword>
<dbReference type="EMBL" id="GG657972">
    <property type="protein sequence ID" value="EFS21620.1"/>
    <property type="molecule type" value="Genomic_DNA"/>
</dbReference>
<protein>
    <submittedName>
        <fullName evidence="2">Uncharacterized protein</fullName>
    </submittedName>
</protein>
<proteinExistence type="predicted"/>
<evidence type="ECO:0000256" key="1">
    <source>
        <dbReference type="SAM" id="Coils"/>
    </source>
</evidence>
<dbReference type="BioCyc" id="FSP469605-HMP:GTSP-1123-MONOMER"/>
<reference evidence="2 3" key="1">
    <citation type="submission" date="2009-02" db="EMBL/GenBank/DDBJ databases">
        <title>The Genome Sequence of Fusobacterium sp. 3_1_5R.</title>
        <authorList>
            <consortium name="The Broad Institute Genome Sequencing Platform"/>
            <person name="Ward D."/>
            <person name="Young S.K."/>
            <person name="Kodira C.D."/>
            <person name="Zeng Q."/>
            <person name="Koehrsen M."/>
            <person name="Alvarado L."/>
            <person name="Berlin A."/>
            <person name="Borenstein D."/>
            <person name="Chen Z."/>
            <person name="Engels R."/>
            <person name="Freedman E."/>
            <person name="Gellesch M."/>
            <person name="Goldberg J."/>
            <person name="Griggs A."/>
            <person name="Gujja S."/>
            <person name="Heiman D."/>
            <person name="Hepburn T."/>
            <person name="Howarth C."/>
            <person name="Jen D."/>
            <person name="Larson L."/>
            <person name="Lewis B."/>
            <person name="Mehta T."/>
            <person name="Park D."/>
            <person name="Pearson M."/>
            <person name="Roberts A."/>
            <person name="Saif S."/>
            <person name="Shea T."/>
            <person name="Shenoy N."/>
            <person name="Sisk P."/>
            <person name="Stolte C."/>
            <person name="Sykes S."/>
            <person name="Walk T."/>
            <person name="White J."/>
            <person name="Yandava C."/>
            <person name="Allen-Vercoe E."/>
            <person name="Strauss J."/>
            <person name="Ambrose C."/>
            <person name="Lander E."/>
            <person name="Nusbaum C."/>
            <person name="Galagan J."/>
            <person name="Birren B."/>
        </authorList>
    </citation>
    <scope>NUCLEOTIDE SEQUENCE [LARGE SCALE GENOMIC DNA]</scope>
    <source>
        <strain evidence="2 3">3_1_5R</strain>
    </source>
</reference>
<evidence type="ECO:0000313" key="2">
    <source>
        <dbReference type="EMBL" id="EFS21620.1"/>
    </source>
</evidence>
<dbReference type="HOGENOM" id="CLU_1946156_0_0_0"/>